<dbReference type="GO" id="GO:0051539">
    <property type="term" value="F:4 iron, 4 sulfur cluster binding"/>
    <property type="evidence" value="ECO:0007669"/>
    <property type="project" value="UniProtKB-KW"/>
</dbReference>
<dbReference type="InterPro" id="IPR023885">
    <property type="entry name" value="4Fe4S-binding_SPASM_dom"/>
</dbReference>
<dbReference type="PANTHER" id="PTHR43273:SF3">
    <property type="entry name" value="ANAEROBIC SULFATASE-MATURATING ENZYME HOMOLOG ASLB-RELATED"/>
    <property type="match status" value="1"/>
</dbReference>
<evidence type="ECO:0000256" key="6">
    <source>
        <dbReference type="ARBA" id="ARBA00023014"/>
    </source>
</evidence>
<comment type="cofactor">
    <cofactor evidence="1">
        <name>[4Fe-4S] cluster</name>
        <dbReference type="ChEBI" id="CHEBI:49883"/>
    </cofactor>
</comment>
<accession>A0A543HI45</accession>
<dbReference type="PANTHER" id="PTHR43273">
    <property type="entry name" value="ANAEROBIC SULFATASE-MATURATING ENZYME HOMOLOG ASLB-RELATED"/>
    <property type="match status" value="1"/>
</dbReference>
<dbReference type="Pfam" id="PF04055">
    <property type="entry name" value="Radical_SAM"/>
    <property type="match status" value="1"/>
</dbReference>
<protein>
    <recommendedName>
        <fullName evidence="8">Radical SAM core domain-containing protein</fullName>
    </recommendedName>
</protein>
<dbReference type="SFLD" id="SFLDG01067">
    <property type="entry name" value="SPASM/twitch_domain_containing"/>
    <property type="match status" value="1"/>
</dbReference>
<organism evidence="9 10">
    <name type="scientific">Humibacillus xanthopallidus</name>
    <dbReference type="NCBI Taxonomy" id="412689"/>
    <lineage>
        <taxon>Bacteria</taxon>
        <taxon>Bacillati</taxon>
        <taxon>Actinomycetota</taxon>
        <taxon>Actinomycetes</taxon>
        <taxon>Micrococcales</taxon>
        <taxon>Intrasporangiaceae</taxon>
        <taxon>Humibacillus</taxon>
    </lineage>
</organism>
<dbReference type="SFLD" id="SFLDG01072">
    <property type="entry name" value="dehydrogenase_like"/>
    <property type="match status" value="1"/>
</dbReference>
<dbReference type="EMBL" id="VFPM01000003">
    <property type="protein sequence ID" value="TQM57989.1"/>
    <property type="molecule type" value="Genomic_DNA"/>
</dbReference>
<evidence type="ECO:0000256" key="3">
    <source>
        <dbReference type="ARBA" id="ARBA00022691"/>
    </source>
</evidence>
<feature type="domain" description="Radical SAM core" evidence="8">
    <location>
        <begin position="15"/>
        <end position="249"/>
    </location>
</feature>
<proteinExistence type="inferred from homology"/>
<comment type="caution">
    <text evidence="9">The sequence shown here is derived from an EMBL/GenBank/DDBJ whole genome shotgun (WGS) entry which is preliminary data.</text>
</comment>
<dbReference type="CDD" id="cd21120">
    <property type="entry name" value="SPASM_anSME"/>
    <property type="match status" value="1"/>
</dbReference>
<evidence type="ECO:0000256" key="7">
    <source>
        <dbReference type="ARBA" id="ARBA00023601"/>
    </source>
</evidence>
<keyword evidence="4" id="KW-0479">Metal-binding</keyword>
<evidence type="ECO:0000256" key="5">
    <source>
        <dbReference type="ARBA" id="ARBA00023004"/>
    </source>
</evidence>
<dbReference type="PROSITE" id="PS51918">
    <property type="entry name" value="RADICAL_SAM"/>
    <property type="match status" value="1"/>
</dbReference>
<dbReference type="Gene3D" id="3.20.20.70">
    <property type="entry name" value="Aldolase class I"/>
    <property type="match status" value="1"/>
</dbReference>
<dbReference type="AlphaFoldDB" id="A0A543HI45"/>
<dbReference type="CDD" id="cd01335">
    <property type="entry name" value="Radical_SAM"/>
    <property type="match status" value="1"/>
</dbReference>
<dbReference type="NCBIfam" id="TIGR03942">
    <property type="entry name" value="sulfatase_rSAM"/>
    <property type="match status" value="1"/>
</dbReference>
<dbReference type="GO" id="GO:0046872">
    <property type="term" value="F:metal ion binding"/>
    <property type="evidence" value="ECO:0007669"/>
    <property type="project" value="UniProtKB-KW"/>
</dbReference>
<gene>
    <name evidence="9" type="ORF">FBY41_3345</name>
</gene>
<keyword evidence="5" id="KW-0408">Iron</keyword>
<dbReference type="InterPro" id="IPR034491">
    <property type="entry name" value="Anaerob_Ser_sulfatase-maturase"/>
</dbReference>
<keyword evidence="3" id="KW-0949">S-adenosyl-L-methionine</keyword>
<dbReference type="InterPro" id="IPR013785">
    <property type="entry name" value="Aldolase_TIM"/>
</dbReference>
<evidence type="ECO:0000256" key="2">
    <source>
        <dbReference type="ARBA" id="ARBA00022485"/>
    </source>
</evidence>
<keyword evidence="10" id="KW-1185">Reference proteome</keyword>
<dbReference type="SFLD" id="SFLDF00285">
    <property type="entry name" value="anaerobic_Ser-type_sulfatase-m"/>
    <property type="match status" value="1"/>
</dbReference>
<evidence type="ECO:0000313" key="10">
    <source>
        <dbReference type="Proteomes" id="UP000316747"/>
    </source>
</evidence>
<dbReference type="SFLD" id="SFLDG01386">
    <property type="entry name" value="main_SPASM_domain-containing"/>
    <property type="match status" value="1"/>
</dbReference>
<dbReference type="NCBIfam" id="TIGR04085">
    <property type="entry name" value="rSAM_more_4Fe4S"/>
    <property type="match status" value="1"/>
</dbReference>
<keyword evidence="2" id="KW-0004">4Fe-4S</keyword>
<comment type="similarity">
    <text evidence="7">Belongs to the radical SAM superfamily. Anaerobic sulfatase-maturating enzyme family.</text>
</comment>
<dbReference type="SUPFAM" id="SSF102114">
    <property type="entry name" value="Radical SAM enzymes"/>
    <property type="match status" value="1"/>
</dbReference>
<evidence type="ECO:0000256" key="4">
    <source>
        <dbReference type="ARBA" id="ARBA00022723"/>
    </source>
</evidence>
<name>A0A543HI45_9MICO</name>
<dbReference type="Pfam" id="PF13186">
    <property type="entry name" value="SPASM"/>
    <property type="match status" value="1"/>
</dbReference>
<dbReference type="SFLD" id="SFLDG01384">
    <property type="entry name" value="thioether_bond_formation_requi"/>
    <property type="match status" value="1"/>
</dbReference>
<dbReference type="SFLD" id="SFLDS00029">
    <property type="entry name" value="Radical_SAM"/>
    <property type="match status" value="1"/>
</dbReference>
<evidence type="ECO:0000313" key="9">
    <source>
        <dbReference type="EMBL" id="TQM57989.1"/>
    </source>
</evidence>
<dbReference type="InterPro" id="IPR023867">
    <property type="entry name" value="Sulphatase_maturase_rSAM"/>
</dbReference>
<sequence length="456" mass="50785">MDPGRDGGRAAAPPLTASRSFHVMSKPTGAICNLDCEYCFFLSKDELYPGSGFRMDADVHEAYISQLLAAQRGAEEVVVAFQGGEPTLMGIDFFRRTLELEQRFAAPGQRILNTLQTNATLLNDEWCTFLRDNDFLVGVSIDGPREMHDAYRVDKGGKPTFDRVIRGLEALKRNGVEWNALTTVNAANGDHGREVYTFLRDELGATFVQLIPIVERVTPELLPLAESGWGARSGDRPLYLQEGDLVTHRTVGAEQYGRFLVDVFEEWARHDVGDVFVSMFDTALAHWMGMDQVGLCVHARTCGDAVALEHNGDLYSCDHYVEPNYLLGNITQGRTMLELVDSPRQRAFGQAKLDTLPEYCRSCDVRFACNGGCPKDRFITTPEGEPGLHYLCEGYQLFFRHVDAPMRVMAALLRRGRDATALRDWYAAADAKRGPDDPCTCGVGRPWADCHGATRR</sequence>
<dbReference type="InterPro" id="IPR007197">
    <property type="entry name" value="rSAM"/>
</dbReference>
<dbReference type="InterPro" id="IPR047207">
    <property type="entry name" value="SPASM_anSME"/>
</dbReference>
<dbReference type="Proteomes" id="UP000316747">
    <property type="component" value="Unassembled WGS sequence"/>
</dbReference>
<evidence type="ECO:0000256" key="1">
    <source>
        <dbReference type="ARBA" id="ARBA00001966"/>
    </source>
</evidence>
<reference evidence="9 10" key="1">
    <citation type="submission" date="2019-06" db="EMBL/GenBank/DDBJ databases">
        <title>Genome sequencing of plant associated microbes to promote plant fitness in Sorghum bicolor and Oryza sativa.</title>
        <authorList>
            <person name="Coleman-Derr D."/>
        </authorList>
    </citation>
    <scope>NUCLEOTIDE SEQUENCE [LARGE SCALE GENOMIC DNA]</scope>
    <source>
        <strain evidence="9 10">KV-663</strain>
    </source>
</reference>
<dbReference type="GO" id="GO:0016491">
    <property type="term" value="F:oxidoreductase activity"/>
    <property type="evidence" value="ECO:0007669"/>
    <property type="project" value="InterPro"/>
</dbReference>
<keyword evidence="6" id="KW-0411">Iron-sulfur</keyword>
<evidence type="ECO:0000259" key="8">
    <source>
        <dbReference type="PROSITE" id="PS51918"/>
    </source>
</evidence>
<dbReference type="InterPro" id="IPR058240">
    <property type="entry name" value="rSAM_sf"/>
</dbReference>